<comment type="similarity">
    <text evidence="1">Belongs to the SMP-30/CGR1 family.</text>
</comment>
<accession>A0ABW8YP09</accession>
<evidence type="ECO:0000313" key="3">
    <source>
        <dbReference type="EMBL" id="MFL9841853.1"/>
    </source>
</evidence>
<protein>
    <submittedName>
        <fullName evidence="3">SMP-30/gluconolactonase/LRE family protein</fullName>
        <ecNumber evidence="3">3.1.1.99</ecNumber>
    </submittedName>
</protein>
<feature type="domain" description="SMP-30/Gluconolactonase/LRE-like region" evidence="2">
    <location>
        <begin position="17"/>
        <end position="262"/>
    </location>
</feature>
<dbReference type="RefSeq" id="WP_408078951.1">
    <property type="nucleotide sequence ID" value="NZ_JBELQC010000002.1"/>
</dbReference>
<dbReference type="InterPro" id="IPR005511">
    <property type="entry name" value="SMP-30"/>
</dbReference>
<dbReference type="EC" id="3.1.1.99" evidence="3"/>
<keyword evidence="4" id="KW-1185">Reference proteome</keyword>
<reference evidence="3 4" key="1">
    <citation type="submission" date="2024-06" db="EMBL/GenBank/DDBJ databases">
        <authorList>
            <person name="Kaempfer P."/>
            <person name="Viver T."/>
        </authorList>
    </citation>
    <scope>NUCLEOTIDE SEQUENCE [LARGE SCALE GENOMIC DNA]</scope>
    <source>
        <strain evidence="3 4">ST-64</strain>
    </source>
</reference>
<dbReference type="InterPro" id="IPR011042">
    <property type="entry name" value="6-blade_b-propeller_TolB-like"/>
</dbReference>
<dbReference type="SUPFAM" id="SSF63829">
    <property type="entry name" value="Calcium-dependent phosphotriesterase"/>
    <property type="match status" value="1"/>
</dbReference>
<comment type="caution">
    <text evidence="3">The sequence shown here is derived from an EMBL/GenBank/DDBJ whole genome shotgun (WGS) entry which is preliminary data.</text>
</comment>
<dbReference type="Proteomes" id="UP001629244">
    <property type="component" value="Unassembled WGS sequence"/>
</dbReference>
<dbReference type="PANTHER" id="PTHR10907:SF47">
    <property type="entry name" value="REGUCALCIN"/>
    <property type="match status" value="1"/>
</dbReference>
<organism evidence="3 4">
    <name type="scientific">Sphingomonas plantiphila</name>
    <dbReference type="NCBI Taxonomy" id="3163295"/>
    <lineage>
        <taxon>Bacteria</taxon>
        <taxon>Pseudomonadati</taxon>
        <taxon>Pseudomonadota</taxon>
        <taxon>Alphaproteobacteria</taxon>
        <taxon>Sphingomonadales</taxon>
        <taxon>Sphingomonadaceae</taxon>
        <taxon>Sphingomonas</taxon>
    </lineage>
</organism>
<name>A0ABW8YP09_9SPHN</name>
<dbReference type="PANTHER" id="PTHR10907">
    <property type="entry name" value="REGUCALCIN"/>
    <property type="match status" value="1"/>
</dbReference>
<dbReference type="Pfam" id="PF08450">
    <property type="entry name" value="SGL"/>
    <property type="match status" value="1"/>
</dbReference>
<evidence type="ECO:0000256" key="1">
    <source>
        <dbReference type="ARBA" id="ARBA00008853"/>
    </source>
</evidence>
<dbReference type="GO" id="GO:0016787">
    <property type="term" value="F:hydrolase activity"/>
    <property type="evidence" value="ECO:0007669"/>
    <property type="project" value="UniProtKB-KW"/>
</dbReference>
<evidence type="ECO:0000313" key="4">
    <source>
        <dbReference type="Proteomes" id="UP001629244"/>
    </source>
</evidence>
<dbReference type="InterPro" id="IPR013658">
    <property type="entry name" value="SGL"/>
</dbReference>
<dbReference type="Gene3D" id="2.120.10.30">
    <property type="entry name" value="TolB, C-terminal domain"/>
    <property type="match status" value="1"/>
</dbReference>
<gene>
    <name evidence="3" type="ORF">ABS767_12835</name>
</gene>
<keyword evidence="3" id="KW-0378">Hydrolase</keyword>
<sequence>MHLDDVHIISRDRRDQLGEGPLAARDGALYWVDIIEQRINRLSLSDGAVSNWVMPEMVGWVIERRDARGLVAGFRSGVKAVVLDPASPTPVSIEALVDLPADEPAINRMNDAKADRDGRLWAGTMPVSCDVPTGSFYRIEADRSLTRMDDGYHVANGPAISPDGRWLFHTNTVLGQIYRFSLDGATLGPRELWLQFESDWGHPDGMTFDAEGGLWVAHWGGSRVSRFDPDGKIERAIHVPASQITSMAFAGDSFDRMFITSAADGIDEPHGGCLFEVDPGVAGLPPHRFAG</sequence>
<dbReference type="EMBL" id="JBELQC010000002">
    <property type="protein sequence ID" value="MFL9841853.1"/>
    <property type="molecule type" value="Genomic_DNA"/>
</dbReference>
<proteinExistence type="inferred from homology"/>
<dbReference type="PRINTS" id="PR01790">
    <property type="entry name" value="SMP30FAMILY"/>
</dbReference>
<evidence type="ECO:0000259" key="2">
    <source>
        <dbReference type="Pfam" id="PF08450"/>
    </source>
</evidence>